<dbReference type="EMBL" id="SJPG01000001">
    <property type="protein sequence ID" value="TWT63102.1"/>
    <property type="molecule type" value="Genomic_DNA"/>
</dbReference>
<reference evidence="2 3" key="1">
    <citation type="submission" date="2019-02" db="EMBL/GenBank/DDBJ databases">
        <title>Deep-cultivation of Planctomycetes and their phenomic and genomic characterization uncovers novel biology.</title>
        <authorList>
            <person name="Wiegand S."/>
            <person name="Jogler M."/>
            <person name="Boedeker C."/>
            <person name="Pinto D."/>
            <person name="Vollmers J."/>
            <person name="Rivas-Marin E."/>
            <person name="Kohn T."/>
            <person name="Peeters S.H."/>
            <person name="Heuer A."/>
            <person name="Rast P."/>
            <person name="Oberbeckmann S."/>
            <person name="Bunk B."/>
            <person name="Jeske O."/>
            <person name="Meyerdierks A."/>
            <person name="Storesund J.E."/>
            <person name="Kallscheuer N."/>
            <person name="Luecker S."/>
            <person name="Lage O.M."/>
            <person name="Pohl T."/>
            <person name="Merkel B.J."/>
            <person name="Hornburger P."/>
            <person name="Mueller R.-W."/>
            <person name="Bruemmer F."/>
            <person name="Labrenz M."/>
            <person name="Spormann A.M."/>
            <person name="Op Den Camp H."/>
            <person name="Overmann J."/>
            <person name="Amann R."/>
            <person name="Jetten M.S.M."/>
            <person name="Mascher T."/>
            <person name="Medema M.H."/>
            <person name="Devos D.P."/>
            <person name="Kaster A.-K."/>
            <person name="Ovreas L."/>
            <person name="Rohde M."/>
            <person name="Galperin M.Y."/>
            <person name="Jogler C."/>
        </authorList>
    </citation>
    <scope>NUCLEOTIDE SEQUENCE [LARGE SCALE GENOMIC DNA]</scope>
    <source>
        <strain evidence="2 3">Pan54</strain>
    </source>
</reference>
<dbReference type="OrthoDB" id="277106at2"/>
<protein>
    <submittedName>
        <fullName evidence="2">Uncharacterized protein</fullName>
    </submittedName>
</protein>
<dbReference type="Proteomes" id="UP000316095">
    <property type="component" value="Unassembled WGS sequence"/>
</dbReference>
<proteinExistence type="predicted"/>
<name>A0A5C5XMY1_9PLAN</name>
<feature type="region of interest" description="Disordered" evidence="1">
    <location>
        <begin position="326"/>
        <end position="345"/>
    </location>
</feature>
<evidence type="ECO:0000256" key="1">
    <source>
        <dbReference type="SAM" id="MobiDB-lite"/>
    </source>
</evidence>
<evidence type="ECO:0000313" key="2">
    <source>
        <dbReference type="EMBL" id="TWT63102.1"/>
    </source>
</evidence>
<dbReference type="AlphaFoldDB" id="A0A5C5XMY1"/>
<accession>A0A5C5XMY1</accession>
<feature type="region of interest" description="Disordered" evidence="1">
    <location>
        <begin position="1"/>
        <end position="21"/>
    </location>
</feature>
<keyword evidence="3" id="KW-1185">Reference proteome</keyword>
<organism evidence="2 3">
    <name type="scientific">Rubinisphaera italica</name>
    <dbReference type="NCBI Taxonomy" id="2527969"/>
    <lineage>
        <taxon>Bacteria</taxon>
        <taxon>Pseudomonadati</taxon>
        <taxon>Planctomycetota</taxon>
        <taxon>Planctomycetia</taxon>
        <taxon>Planctomycetales</taxon>
        <taxon>Planctomycetaceae</taxon>
        <taxon>Rubinisphaera</taxon>
    </lineage>
</organism>
<comment type="caution">
    <text evidence="2">The sequence shown here is derived from an EMBL/GenBank/DDBJ whole genome shotgun (WGS) entry which is preliminary data.</text>
</comment>
<sequence length="626" mass="70095">MAATNLTSNPEQKSANPPTNLNWAANLKWEKSIRSQIEKLTKKQKADELAGLLAFGGCRGKGSAIKAQRISFLQSLQNILTIPGNEQHPCLPILDFLLSKPTGKTKSNTLPQTLSELIDALLVLPVTSWLDLKIADIVVEAGLYLCCSRELSTEQCLAFYQRLVAYQSLIEQTDGMTESDRLSPLESLLLKAESRLILGIALQHQAGSRTLRRDGQSGYAEELDAYTDNDGTPHANLLTELPLWMASFQRGNLASQWIEKSWLSRKSQDRWEDLLQRTASLTSSQGQLALANGTAQFWPTTLADSLQNLNDKKRPNWMRQTLQSIGSTATTSAKSKRSKPDEDLTAATQSDWAKLASLRCNWYPGADHLTIAYGSNSPQIEFSILGLPLLNGSWNTELKIEGQICELQSEWNSLCWYNDEAGDFIELRNETDHAIIDRQIFLSRNDQVALLCDSVTTKTDATVQISWQLPLAKAWKGKPDTHTRSWKLRQQKRDVRLMPLAIPEDVVHRADGKLECTDEAITLEQTGRQNVCMPLWLDWSPTRRGKACDWSQLTITEAREVLPSPVAFAARCRVANSQWLFLRNLEFNGTPRAVMGLNTDAETVIAEVNSLAQAEKLVEVQYEEEE</sequence>
<evidence type="ECO:0000313" key="3">
    <source>
        <dbReference type="Proteomes" id="UP000316095"/>
    </source>
</evidence>
<dbReference type="RefSeq" id="WP_146504887.1">
    <property type="nucleotide sequence ID" value="NZ_SJPG01000001.1"/>
</dbReference>
<gene>
    <name evidence="2" type="ORF">Pan54_38530</name>
</gene>